<organism evidence="2 3">
    <name type="scientific">Entamoeba nuttalli (strain P19)</name>
    <name type="common">Amoeba</name>
    <dbReference type="NCBI Taxonomy" id="1076696"/>
    <lineage>
        <taxon>Eukaryota</taxon>
        <taxon>Amoebozoa</taxon>
        <taxon>Evosea</taxon>
        <taxon>Archamoebae</taxon>
        <taxon>Mastigamoebida</taxon>
        <taxon>Entamoebidae</taxon>
        <taxon>Entamoeba</taxon>
    </lineage>
</organism>
<evidence type="ECO:0000313" key="2">
    <source>
        <dbReference type="EMBL" id="EKE37934.1"/>
    </source>
</evidence>
<evidence type="ECO:0000313" key="3">
    <source>
        <dbReference type="Proteomes" id="UP000006769"/>
    </source>
</evidence>
<dbReference type="AlphaFoldDB" id="K2H607"/>
<evidence type="ECO:0000256" key="1">
    <source>
        <dbReference type="SAM" id="Coils"/>
    </source>
</evidence>
<dbReference type="Proteomes" id="UP000006769">
    <property type="component" value="Unassembled WGS sequence"/>
</dbReference>
<name>K2H607_ENTNP</name>
<gene>
    <name evidence="2" type="ORF">ENU1_181950</name>
</gene>
<dbReference type="RefSeq" id="XP_008859730.1">
    <property type="nucleotide sequence ID" value="XM_008861508.1"/>
</dbReference>
<sequence length="521" mass="61798">MKNKNSLLRQHMNSQQCNEILNNQIQTIEQLVNNNFEEKQRELEIKKQKEDEYLHSEEYHKKQQEINEKKEKIQIYDELINKKNEIEKEKEILDEKKVILKSMKLLEKMLQISHNVESQLSLVSSNSPTSKIMNDLLMSLKEYQEMITNETIEIPKQMNSLYSQFILSFQYYINQSNSIISNRLKNYLKPKKFPFVKIEKQEEWENIKRDYQFLKNIHILQPELNDVSINALMENAVLKVQHLFQREDSKLYQPTSLDLVLPYIIEVIENAEQQLTDNNIEFNSLMTPFIPILRFRILKDIKQLPGLYVLMLLGYLFKYIEKYPSLLSLLKEKDICDNINISLKESADLKVEYISKMGNDLWPIPLHRGSGEFMMMLNEAVSFCLKAGTFANELIVSYVFEMVIKFEEYMKKIEMTGLKEVCGLANSWKLFAEALKKNTERMKEKNVNCSILLSRIDEYEKEAKSAVLVIVEDIDRLLEEEHYSTFNEAVESSIYLRKRKDEIQLYLHPSLYNYFTEKINE</sequence>
<keyword evidence="1" id="KW-0175">Coiled coil</keyword>
<dbReference type="OrthoDB" id="28979at2759"/>
<dbReference type="VEuPathDB" id="AmoebaDB:ENU1_181950"/>
<proteinExistence type="predicted"/>
<feature type="coiled-coil region" evidence="1">
    <location>
        <begin position="59"/>
        <end position="96"/>
    </location>
</feature>
<dbReference type="OMA" id="GEFMMML"/>
<dbReference type="EMBL" id="JH929221">
    <property type="protein sequence ID" value="EKE37934.1"/>
    <property type="molecule type" value="Genomic_DNA"/>
</dbReference>
<protein>
    <submittedName>
        <fullName evidence="2">Uncharacterized protein</fullName>
    </submittedName>
</protein>
<dbReference type="GeneID" id="20075909"/>
<reference evidence="2 3" key="1">
    <citation type="submission" date="2011-11" db="EMBL/GenBank/DDBJ databases">
        <authorList>
            <person name="Hannick L."/>
            <person name="Karamycheva S."/>
            <person name="Lorenzi H."/>
            <person name="Caler E."/>
        </authorList>
    </citation>
    <scope>NUCLEOTIDE SEQUENCE [LARGE SCALE GENOMIC DNA]</scope>
    <source>
        <strain evidence="2 3">P19</strain>
    </source>
</reference>
<accession>K2H607</accession>